<gene>
    <name evidence="2" type="ORF">GNQ08_05350</name>
</gene>
<dbReference type="PANTHER" id="PTHR47485:SF1">
    <property type="entry name" value="THYLAKOID LUMENAL 17.4 KDA PROTEIN, CHLOROPLASTIC"/>
    <property type="match status" value="1"/>
</dbReference>
<evidence type="ECO:0008006" key="4">
    <source>
        <dbReference type="Google" id="ProtNLM"/>
    </source>
</evidence>
<dbReference type="Gene3D" id="2.160.20.80">
    <property type="entry name" value="E3 ubiquitin-protein ligase SopA"/>
    <property type="match status" value="1"/>
</dbReference>
<comment type="caution">
    <text evidence="2">The sequence shown here is derived from an EMBL/GenBank/DDBJ whole genome shotgun (WGS) entry which is preliminary data.</text>
</comment>
<evidence type="ECO:0000313" key="3">
    <source>
        <dbReference type="Proteomes" id="UP000442469"/>
    </source>
</evidence>
<dbReference type="PANTHER" id="PTHR47485">
    <property type="entry name" value="THYLAKOID LUMENAL 17.4 KDA PROTEIN, CHLOROPLASTIC"/>
    <property type="match status" value="1"/>
</dbReference>
<evidence type="ECO:0000256" key="1">
    <source>
        <dbReference type="ARBA" id="ARBA00022737"/>
    </source>
</evidence>
<sequence>MDMNGIEVWEHFMKQDAIPLRNEQLHFLRQYFDEYKEMIARDIVQLFDEFCLEIEKKQTEGELGRMMLFQFSLLRSALMEGEPVYMLEAQDRKTMDQVQITPFRLNAKWIFNFMNSWTGLLEQKRKAYMNQIQSHSLEAWLKEQIYPFHMFMVHAVRYAMDQIESLESLQQVAKEPLFDIRVGEYKDPEISESVYRKSENQRSSITCKGWMENLLEHAYIYEHIAQVDISGGSYRGIRLNYTRFEEVDFTGSQMQDSLLLGTRFIRCTCDEVDFRKSVMFDADFRECSLVGARLDDTLGTRDVMSEKHGTFFGIHGVRFMRANLSQASFRGAKIAGDFTYANLDGVDFTGAELTGSRMLQRDIFKVSLTEEQRQSVHWVEE</sequence>
<dbReference type="EMBL" id="WNZZ01000003">
    <property type="protein sequence ID" value="MUG21855.1"/>
    <property type="molecule type" value="Genomic_DNA"/>
</dbReference>
<evidence type="ECO:0000313" key="2">
    <source>
        <dbReference type="EMBL" id="MUG21855.1"/>
    </source>
</evidence>
<keyword evidence="1" id="KW-0677">Repeat</keyword>
<reference evidence="2 3" key="1">
    <citation type="submission" date="2019-11" db="EMBL/GenBank/DDBJ databases">
        <title>Draft genome sequences of five Paenibacillus species of dairy origin.</title>
        <authorList>
            <person name="Olajide A.M."/>
            <person name="Chen S."/>
            <person name="Lapointe G."/>
        </authorList>
    </citation>
    <scope>NUCLEOTIDE SEQUENCE [LARGE SCALE GENOMIC DNA]</scope>
    <source>
        <strain evidence="2 3">3CT49</strain>
    </source>
</reference>
<dbReference type="AlphaFoldDB" id="A0A6N8EQF2"/>
<protein>
    <recommendedName>
        <fullName evidence="4">Pentapeptide repeats family protein</fullName>
    </recommendedName>
</protein>
<organism evidence="2 3">
    <name type="scientific">Paenibacillus macerans</name>
    <name type="common">Bacillus macerans</name>
    <dbReference type="NCBI Taxonomy" id="44252"/>
    <lineage>
        <taxon>Bacteria</taxon>
        <taxon>Bacillati</taxon>
        <taxon>Bacillota</taxon>
        <taxon>Bacilli</taxon>
        <taxon>Bacillales</taxon>
        <taxon>Paenibacillaceae</taxon>
        <taxon>Paenibacillus</taxon>
    </lineage>
</organism>
<dbReference type="Pfam" id="PF00805">
    <property type="entry name" value="Pentapeptide"/>
    <property type="match status" value="2"/>
</dbReference>
<dbReference type="InterPro" id="IPR001646">
    <property type="entry name" value="5peptide_repeat"/>
</dbReference>
<name>A0A6N8EQF2_PAEMA</name>
<proteinExistence type="predicted"/>
<dbReference type="SUPFAM" id="SSF141571">
    <property type="entry name" value="Pentapeptide repeat-like"/>
    <property type="match status" value="1"/>
</dbReference>
<accession>A0A6N8EQF2</accession>
<dbReference type="Proteomes" id="UP000442469">
    <property type="component" value="Unassembled WGS sequence"/>
</dbReference>